<feature type="domain" description="AB hydrolase-1" evidence="1">
    <location>
        <begin position="7"/>
        <end position="228"/>
    </location>
</feature>
<name>A0A7V7KVW5_9GAMM</name>
<protein>
    <submittedName>
        <fullName evidence="2">Alpha/beta fold hydrolase</fullName>
    </submittedName>
</protein>
<reference evidence="2 3" key="1">
    <citation type="submission" date="2018-07" db="EMBL/GenBank/DDBJ databases">
        <title>Pseudomonas laoshanensis sp. nov., isolated from soil.</title>
        <authorList>
            <person name="Sun J."/>
            <person name="Yu L."/>
            <person name="Wang M."/>
            <person name="Zhang C."/>
        </authorList>
    </citation>
    <scope>NUCLEOTIDE SEQUENCE [LARGE SCALE GENOMIC DNA]</scope>
    <source>
        <strain evidence="2 3">Y22</strain>
    </source>
</reference>
<dbReference type="PANTHER" id="PTHR43194">
    <property type="entry name" value="HYDROLASE ALPHA/BETA FOLD FAMILY"/>
    <property type="match status" value="1"/>
</dbReference>
<dbReference type="InterPro" id="IPR029058">
    <property type="entry name" value="AB_hydrolase_fold"/>
</dbReference>
<dbReference type="InterPro" id="IPR000073">
    <property type="entry name" value="AB_hydrolase_1"/>
</dbReference>
<organism evidence="2 3">
    <name type="scientific">Halopseudomonas laoshanensis</name>
    <dbReference type="NCBI Taxonomy" id="2268758"/>
    <lineage>
        <taxon>Bacteria</taxon>
        <taxon>Pseudomonadati</taxon>
        <taxon>Pseudomonadota</taxon>
        <taxon>Gammaproteobacteria</taxon>
        <taxon>Pseudomonadales</taxon>
        <taxon>Pseudomonadaceae</taxon>
        <taxon>Halopseudomonas</taxon>
    </lineage>
</organism>
<evidence type="ECO:0000259" key="1">
    <source>
        <dbReference type="Pfam" id="PF12697"/>
    </source>
</evidence>
<dbReference type="GO" id="GO:0016787">
    <property type="term" value="F:hydrolase activity"/>
    <property type="evidence" value="ECO:0007669"/>
    <property type="project" value="UniProtKB-KW"/>
</dbReference>
<keyword evidence="3" id="KW-1185">Reference proteome</keyword>
<proteinExistence type="predicted"/>
<dbReference type="AlphaFoldDB" id="A0A7V7KVW5"/>
<keyword evidence="2" id="KW-0378">Hydrolase</keyword>
<evidence type="ECO:0000313" key="2">
    <source>
        <dbReference type="EMBL" id="KAA0692458.1"/>
    </source>
</evidence>
<sequence>MMPDITLLPGWALSQEAMQPLADALTPALPGWQVGTQGMPALQLSTLETDLAALAEQLPAGVLVGWSLGGMLAVQLQRRFPERFSHVVTIASNGCFVVRKDWPAAMPAETFKTFLNDFRIQPEKILKRFALLVAQGSEQPRALAQKLEWDDADADQRLHALALLGVLDSRAALKASAASSLHCFGGQDALVPAAAAQALEDLQPLVQVAVHAHASHALPLEQPEWLAEHIAAFLVRLYD</sequence>
<evidence type="ECO:0000313" key="3">
    <source>
        <dbReference type="Proteomes" id="UP000463138"/>
    </source>
</evidence>
<dbReference type="Gene3D" id="3.40.50.1820">
    <property type="entry name" value="alpha/beta hydrolase"/>
    <property type="match status" value="1"/>
</dbReference>
<dbReference type="InterPro" id="IPR050228">
    <property type="entry name" value="Carboxylesterase_BioH"/>
</dbReference>
<dbReference type="OrthoDB" id="9780744at2"/>
<dbReference type="SUPFAM" id="SSF53474">
    <property type="entry name" value="alpha/beta-Hydrolases"/>
    <property type="match status" value="1"/>
</dbReference>
<dbReference type="Pfam" id="PF12697">
    <property type="entry name" value="Abhydrolase_6"/>
    <property type="match status" value="1"/>
</dbReference>
<dbReference type="EMBL" id="QOVF01000006">
    <property type="protein sequence ID" value="KAA0692458.1"/>
    <property type="molecule type" value="Genomic_DNA"/>
</dbReference>
<dbReference type="Proteomes" id="UP000463138">
    <property type="component" value="Unassembled WGS sequence"/>
</dbReference>
<dbReference type="PANTHER" id="PTHR43194:SF5">
    <property type="entry name" value="PIMELOYL-[ACYL-CARRIER PROTEIN] METHYL ESTER ESTERASE"/>
    <property type="match status" value="1"/>
</dbReference>
<accession>A0A7V7KVW5</accession>
<comment type="caution">
    <text evidence="2">The sequence shown here is derived from an EMBL/GenBank/DDBJ whole genome shotgun (WGS) entry which is preliminary data.</text>
</comment>
<gene>
    <name evidence="2" type="ORF">DT594_16010</name>
</gene>